<dbReference type="InterPro" id="IPR058240">
    <property type="entry name" value="rSAM_sf"/>
</dbReference>
<keyword evidence="5 13" id="KW-0808">Transferase</keyword>
<dbReference type="OrthoDB" id="9786826at2"/>
<dbReference type="Pfam" id="PF06968">
    <property type="entry name" value="BATS"/>
    <property type="match status" value="1"/>
</dbReference>
<dbReference type="Pfam" id="PF04055">
    <property type="entry name" value="Radical_SAM"/>
    <property type="match status" value="1"/>
</dbReference>
<dbReference type="Proteomes" id="UP000007113">
    <property type="component" value="Chromosome"/>
</dbReference>
<evidence type="ECO:0000256" key="3">
    <source>
        <dbReference type="ARBA" id="ARBA00012236"/>
    </source>
</evidence>
<comment type="cofactor">
    <cofactor evidence="14">
        <name>[2Fe-2S] cluster</name>
        <dbReference type="ChEBI" id="CHEBI:190135"/>
    </cofactor>
    <text evidence="14">Binds 1 [2Fe-2S] cluster. The cluster is coordinated with 3 cysteines and 1 arginine.</text>
</comment>
<dbReference type="AlphaFoldDB" id="G8NX62"/>
<dbReference type="EC" id="2.8.1.6" evidence="3 13"/>
<comment type="cofactor">
    <cofactor evidence="13">
        <name>[2Fe-2S] cluster</name>
        <dbReference type="ChEBI" id="CHEBI:190135"/>
    </cofactor>
    <text evidence="13">Binds 1 [2Fe-2S] cluster. The cluster is coordinated with 3 cysteines and 1 arginine.</text>
</comment>
<comment type="cofactor">
    <cofactor evidence="13 14">
        <name>[4Fe-4S] cluster</name>
        <dbReference type="ChEBI" id="CHEBI:49883"/>
    </cofactor>
    <text evidence="13 14">Binds 1 [4Fe-4S] cluster. The cluster is coordinated with 3 cysteines and an exchangeable S-adenosyl-L-methionine.</text>
</comment>
<evidence type="ECO:0000256" key="4">
    <source>
        <dbReference type="ARBA" id="ARBA00022485"/>
    </source>
</evidence>
<dbReference type="SMART" id="SM00876">
    <property type="entry name" value="BATS"/>
    <property type="match status" value="1"/>
</dbReference>
<feature type="binding site" evidence="13 14">
    <location>
        <position position="95"/>
    </location>
    <ligand>
        <name>[2Fe-2S] cluster</name>
        <dbReference type="ChEBI" id="CHEBI:190135"/>
    </ligand>
</feature>
<dbReference type="CDD" id="cd01335">
    <property type="entry name" value="Radical_SAM"/>
    <property type="match status" value="1"/>
</dbReference>
<dbReference type="InterPro" id="IPR013785">
    <property type="entry name" value="Aldolase_TIM"/>
</dbReference>
<feature type="binding site" evidence="13 14">
    <location>
        <position position="51"/>
    </location>
    <ligand>
        <name>[4Fe-4S] cluster</name>
        <dbReference type="ChEBI" id="CHEBI:49883"/>
        <note>4Fe-4S-S-AdoMet</note>
    </ligand>
</feature>
<dbReference type="KEGG" id="gma:AciX8_2359"/>
<evidence type="ECO:0000256" key="5">
    <source>
        <dbReference type="ARBA" id="ARBA00022679"/>
    </source>
</evidence>
<dbReference type="SFLD" id="SFLDG01278">
    <property type="entry name" value="biotin_synthase_like"/>
    <property type="match status" value="1"/>
</dbReference>
<dbReference type="GO" id="GO:0051539">
    <property type="term" value="F:4 iron, 4 sulfur cluster binding"/>
    <property type="evidence" value="ECO:0007669"/>
    <property type="project" value="UniProtKB-KW"/>
</dbReference>
<comment type="pathway">
    <text evidence="1 13">Cofactor biosynthesis; biotin biosynthesis; biotin from 7,8-diaminononanoate: step 2/2.</text>
</comment>
<dbReference type="SUPFAM" id="SSF102114">
    <property type="entry name" value="Radical SAM enzymes"/>
    <property type="match status" value="1"/>
</dbReference>
<feature type="binding site" evidence="13 14">
    <location>
        <position position="259"/>
    </location>
    <ligand>
        <name>[2Fe-2S] cluster</name>
        <dbReference type="ChEBI" id="CHEBI:190135"/>
    </ligand>
</feature>
<evidence type="ECO:0000256" key="11">
    <source>
        <dbReference type="ARBA" id="ARBA00023014"/>
    </source>
</evidence>
<keyword evidence="7 13" id="KW-0001">2Fe-2S</keyword>
<gene>
    <name evidence="13" type="primary">bioB</name>
    <name evidence="16" type="ordered locus">AciX8_2359</name>
</gene>
<dbReference type="PIRSF" id="PIRSF001619">
    <property type="entry name" value="Biotin_synth"/>
    <property type="match status" value="1"/>
</dbReference>
<dbReference type="PANTHER" id="PTHR22976:SF2">
    <property type="entry name" value="BIOTIN SYNTHASE, MITOCHONDRIAL"/>
    <property type="match status" value="1"/>
</dbReference>
<keyword evidence="9 13" id="KW-0093">Biotin biosynthesis</keyword>
<evidence type="ECO:0000256" key="7">
    <source>
        <dbReference type="ARBA" id="ARBA00022714"/>
    </source>
</evidence>
<dbReference type="UniPathway" id="UPA00078">
    <property type="reaction ID" value="UER00162"/>
</dbReference>
<comment type="function">
    <text evidence="13">Catalyzes the conversion of dethiobiotin (DTB) to biotin by the insertion of a sulfur atom into dethiobiotin via a radical-based mechanism.</text>
</comment>
<sequence length="309" mass="33697">MLAEHRPESSGSLYRMPLLELISLAHQVHLEHHNLSDIQKCVLLSIKTGGCPEDCGYCSQSAHHQTGLERQALLSIQDVRAAALRAREQGAQRFCMGAAWRSAPSGESFEHVLGFIREVKSLGLEACATLGMLTPEQAKLLKEAGLDAYNHNLDTSREFYGNVITTRTFDDRLRTIQSVREAGITVCSGGILGLGESDEDRCRLLTELASMNPQPESVPINLLVPVQGTPLEHVAPVSSTVLIRTIAVARILMPKARIRLSAGRLSLNREAQLLAFFAGANSIFMGDKLLTTPNVSKDEDESLFAEIGV</sequence>
<evidence type="ECO:0000256" key="12">
    <source>
        <dbReference type="ARBA" id="ARBA00051157"/>
    </source>
</evidence>
<evidence type="ECO:0000256" key="8">
    <source>
        <dbReference type="ARBA" id="ARBA00022723"/>
    </source>
</evidence>
<evidence type="ECO:0000256" key="9">
    <source>
        <dbReference type="ARBA" id="ARBA00022756"/>
    </source>
</evidence>
<keyword evidence="6 13" id="KW-0949">S-adenosyl-L-methionine</keyword>
<dbReference type="GO" id="GO:0004076">
    <property type="term" value="F:biotin synthase activity"/>
    <property type="evidence" value="ECO:0007669"/>
    <property type="project" value="UniProtKB-UniRule"/>
</dbReference>
<evidence type="ECO:0000256" key="14">
    <source>
        <dbReference type="PIRSR" id="PIRSR001619-1"/>
    </source>
</evidence>
<comment type="similarity">
    <text evidence="2 13">Belongs to the radical SAM superfamily. Biotin synthase family.</text>
</comment>
<dbReference type="InterPro" id="IPR024177">
    <property type="entry name" value="Biotin_synthase"/>
</dbReference>
<dbReference type="HOGENOM" id="CLU_033172_1_2_0"/>
<dbReference type="InterPro" id="IPR006638">
    <property type="entry name" value="Elp3/MiaA/NifB-like_rSAM"/>
</dbReference>
<dbReference type="HAMAP" id="MF_01694">
    <property type="entry name" value="BioB"/>
    <property type="match status" value="1"/>
</dbReference>
<dbReference type="SMART" id="SM00729">
    <property type="entry name" value="Elp3"/>
    <property type="match status" value="1"/>
</dbReference>
<dbReference type="PROSITE" id="PS51918">
    <property type="entry name" value="RADICAL_SAM"/>
    <property type="match status" value="1"/>
</dbReference>
<feature type="domain" description="Radical SAM core" evidence="15">
    <location>
        <begin position="36"/>
        <end position="264"/>
    </location>
</feature>
<proteinExistence type="inferred from homology"/>
<evidence type="ECO:0000256" key="6">
    <source>
        <dbReference type="ARBA" id="ARBA00022691"/>
    </source>
</evidence>
<dbReference type="SFLD" id="SFLDF00272">
    <property type="entry name" value="biotin_synthase"/>
    <property type="match status" value="1"/>
</dbReference>
<comment type="subunit">
    <text evidence="13">Homodimer.</text>
</comment>
<dbReference type="STRING" id="682795.AciX8_2359"/>
<feature type="binding site" evidence="13 14">
    <location>
        <position position="58"/>
    </location>
    <ligand>
        <name>[4Fe-4S] cluster</name>
        <dbReference type="ChEBI" id="CHEBI:49883"/>
        <note>4Fe-4S-S-AdoMet</note>
    </ligand>
</feature>
<evidence type="ECO:0000256" key="2">
    <source>
        <dbReference type="ARBA" id="ARBA00010765"/>
    </source>
</evidence>
<evidence type="ECO:0000259" key="15">
    <source>
        <dbReference type="PROSITE" id="PS51918"/>
    </source>
</evidence>
<name>G8NX62_GRAMM</name>
<dbReference type="RefSeq" id="WP_014265554.1">
    <property type="nucleotide sequence ID" value="NC_016631.1"/>
</dbReference>
<dbReference type="GO" id="GO:0005506">
    <property type="term" value="F:iron ion binding"/>
    <property type="evidence" value="ECO:0007669"/>
    <property type="project" value="UniProtKB-UniRule"/>
</dbReference>
<dbReference type="PANTHER" id="PTHR22976">
    <property type="entry name" value="BIOTIN SYNTHASE"/>
    <property type="match status" value="1"/>
</dbReference>
<dbReference type="SFLD" id="SFLDS00029">
    <property type="entry name" value="Radical_SAM"/>
    <property type="match status" value="1"/>
</dbReference>
<dbReference type="GO" id="GO:0009102">
    <property type="term" value="P:biotin biosynthetic process"/>
    <property type="evidence" value="ECO:0007669"/>
    <property type="project" value="UniProtKB-UniRule"/>
</dbReference>
<reference evidence="16 17" key="1">
    <citation type="submission" date="2011-11" db="EMBL/GenBank/DDBJ databases">
        <title>Complete sequence of Granulicella mallensis MP5ACTX8.</title>
        <authorList>
            <consortium name="US DOE Joint Genome Institute"/>
            <person name="Lucas S."/>
            <person name="Copeland A."/>
            <person name="Lapidus A."/>
            <person name="Cheng J.-F."/>
            <person name="Goodwin L."/>
            <person name="Pitluck S."/>
            <person name="Peters L."/>
            <person name="Lu M."/>
            <person name="Detter J.C."/>
            <person name="Han C."/>
            <person name="Tapia R."/>
            <person name="Land M."/>
            <person name="Hauser L."/>
            <person name="Kyrpides N."/>
            <person name="Ivanova N."/>
            <person name="Mikhailova N."/>
            <person name="Pagani I."/>
            <person name="Rawat S."/>
            <person name="Mannisto M."/>
            <person name="Haggblom M."/>
            <person name="Woyke T."/>
        </authorList>
    </citation>
    <scope>NUCLEOTIDE SEQUENCE [LARGE SCALE GENOMIC DNA]</scope>
    <source>
        <strain evidence="17">ATCC BAA-1857 / DSM 23137 / MP5ACTX8</strain>
    </source>
</reference>
<evidence type="ECO:0000313" key="17">
    <source>
        <dbReference type="Proteomes" id="UP000007113"/>
    </source>
</evidence>
<dbReference type="EMBL" id="CP003130">
    <property type="protein sequence ID" value="AEU36676.1"/>
    <property type="molecule type" value="Genomic_DNA"/>
</dbReference>
<keyword evidence="4 13" id="KW-0004">4Fe-4S</keyword>
<dbReference type="SFLD" id="SFLDG01060">
    <property type="entry name" value="BATS_domain_containing"/>
    <property type="match status" value="1"/>
</dbReference>
<evidence type="ECO:0000313" key="16">
    <source>
        <dbReference type="EMBL" id="AEU36676.1"/>
    </source>
</evidence>
<keyword evidence="17" id="KW-1185">Reference proteome</keyword>
<accession>G8NX62</accession>
<evidence type="ECO:0000256" key="13">
    <source>
        <dbReference type="HAMAP-Rule" id="MF_01694"/>
    </source>
</evidence>
<dbReference type="InterPro" id="IPR007197">
    <property type="entry name" value="rSAM"/>
</dbReference>
<dbReference type="eggNOG" id="COG0502">
    <property type="taxonomic scope" value="Bacteria"/>
</dbReference>
<dbReference type="Gene3D" id="3.20.20.70">
    <property type="entry name" value="Aldolase class I"/>
    <property type="match status" value="1"/>
</dbReference>
<feature type="binding site" evidence="13 14">
    <location>
        <position position="55"/>
    </location>
    <ligand>
        <name>[4Fe-4S] cluster</name>
        <dbReference type="ChEBI" id="CHEBI:49883"/>
        <note>4Fe-4S-S-AdoMet</note>
    </ligand>
</feature>
<dbReference type="GO" id="GO:0051537">
    <property type="term" value="F:2 iron, 2 sulfur cluster binding"/>
    <property type="evidence" value="ECO:0007669"/>
    <property type="project" value="UniProtKB-KW"/>
</dbReference>
<protein>
    <recommendedName>
        <fullName evidence="3 13">Biotin synthase</fullName>
        <ecNumber evidence="3 13">2.8.1.6</ecNumber>
    </recommendedName>
</protein>
<comment type="catalytic activity">
    <reaction evidence="12 13">
        <text>(4R,5S)-dethiobiotin + (sulfur carrier)-SH + 2 reduced [2Fe-2S]-[ferredoxin] + 2 S-adenosyl-L-methionine = (sulfur carrier)-H + biotin + 2 5'-deoxyadenosine + 2 L-methionine + 2 oxidized [2Fe-2S]-[ferredoxin]</text>
        <dbReference type="Rhea" id="RHEA:22060"/>
        <dbReference type="Rhea" id="RHEA-COMP:10000"/>
        <dbReference type="Rhea" id="RHEA-COMP:10001"/>
        <dbReference type="Rhea" id="RHEA-COMP:14737"/>
        <dbReference type="Rhea" id="RHEA-COMP:14739"/>
        <dbReference type="ChEBI" id="CHEBI:17319"/>
        <dbReference type="ChEBI" id="CHEBI:29917"/>
        <dbReference type="ChEBI" id="CHEBI:33737"/>
        <dbReference type="ChEBI" id="CHEBI:33738"/>
        <dbReference type="ChEBI" id="CHEBI:57586"/>
        <dbReference type="ChEBI" id="CHEBI:57844"/>
        <dbReference type="ChEBI" id="CHEBI:59789"/>
        <dbReference type="ChEBI" id="CHEBI:64428"/>
        <dbReference type="ChEBI" id="CHEBI:149473"/>
        <dbReference type="EC" id="2.8.1.6"/>
    </reaction>
</comment>
<feature type="binding site" evidence="13 14">
    <location>
        <position position="187"/>
    </location>
    <ligand>
        <name>[2Fe-2S] cluster</name>
        <dbReference type="ChEBI" id="CHEBI:190135"/>
    </ligand>
</feature>
<dbReference type="InterPro" id="IPR010722">
    <property type="entry name" value="BATS_dom"/>
</dbReference>
<organism evidence="16 17">
    <name type="scientific">Granulicella mallensis (strain ATCC BAA-1857 / DSM 23137 / MP5ACTX8)</name>
    <dbReference type="NCBI Taxonomy" id="682795"/>
    <lineage>
        <taxon>Bacteria</taxon>
        <taxon>Pseudomonadati</taxon>
        <taxon>Acidobacteriota</taxon>
        <taxon>Terriglobia</taxon>
        <taxon>Terriglobales</taxon>
        <taxon>Acidobacteriaceae</taxon>
        <taxon>Granulicella</taxon>
    </lineage>
</organism>
<feature type="binding site" evidence="13 14">
    <location>
        <position position="127"/>
    </location>
    <ligand>
        <name>[2Fe-2S] cluster</name>
        <dbReference type="ChEBI" id="CHEBI:190135"/>
    </ligand>
</feature>
<keyword evidence="10 13" id="KW-0408">Iron</keyword>
<keyword evidence="11 13" id="KW-0411">Iron-sulfur</keyword>
<evidence type="ECO:0000256" key="1">
    <source>
        <dbReference type="ARBA" id="ARBA00004942"/>
    </source>
</evidence>
<keyword evidence="8 13" id="KW-0479">Metal-binding</keyword>
<evidence type="ECO:0000256" key="10">
    <source>
        <dbReference type="ARBA" id="ARBA00023004"/>
    </source>
</evidence>
<dbReference type="InterPro" id="IPR002684">
    <property type="entry name" value="Biotin_synth/BioAB"/>
</dbReference>
<dbReference type="NCBIfam" id="TIGR00433">
    <property type="entry name" value="bioB"/>
    <property type="match status" value="1"/>
</dbReference>